<dbReference type="Pfam" id="PF00001">
    <property type="entry name" value="7tm_1"/>
    <property type="match status" value="1"/>
</dbReference>
<name>A0A6J8E159_MYTCO</name>
<gene>
    <name evidence="11" type="ORF">MCOR_47321</name>
</gene>
<dbReference type="PANTHER" id="PTHR24243">
    <property type="entry name" value="G-PROTEIN COUPLED RECEPTOR"/>
    <property type="match status" value="1"/>
</dbReference>
<dbReference type="Gene3D" id="1.20.1070.10">
    <property type="entry name" value="Rhodopsin 7-helix transmembrane proteins"/>
    <property type="match status" value="1"/>
</dbReference>
<evidence type="ECO:0000256" key="1">
    <source>
        <dbReference type="ARBA" id="ARBA00004141"/>
    </source>
</evidence>
<dbReference type="PROSITE" id="PS50262">
    <property type="entry name" value="G_PROTEIN_RECEP_F1_2"/>
    <property type="match status" value="1"/>
</dbReference>
<organism evidence="11 12">
    <name type="scientific">Mytilus coruscus</name>
    <name type="common">Sea mussel</name>
    <dbReference type="NCBI Taxonomy" id="42192"/>
    <lineage>
        <taxon>Eukaryota</taxon>
        <taxon>Metazoa</taxon>
        <taxon>Spiralia</taxon>
        <taxon>Lophotrochozoa</taxon>
        <taxon>Mollusca</taxon>
        <taxon>Bivalvia</taxon>
        <taxon>Autobranchia</taxon>
        <taxon>Pteriomorphia</taxon>
        <taxon>Mytilida</taxon>
        <taxon>Mytiloidea</taxon>
        <taxon>Mytilidae</taxon>
        <taxon>Mytilinae</taxon>
        <taxon>Mytilus</taxon>
    </lineage>
</organism>
<keyword evidence="2 9" id="KW-0812">Transmembrane</keyword>
<evidence type="ECO:0000256" key="5">
    <source>
        <dbReference type="ARBA" id="ARBA00023136"/>
    </source>
</evidence>
<keyword evidence="3 9" id="KW-1133">Transmembrane helix</keyword>
<dbReference type="GO" id="GO:0004930">
    <property type="term" value="F:G protein-coupled receptor activity"/>
    <property type="evidence" value="ECO:0007669"/>
    <property type="project" value="UniProtKB-KW"/>
</dbReference>
<keyword evidence="12" id="KW-1185">Reference proteome</keyword>
<proteinExistence type="predicted"/>
<dbReference type="PANTHER" id="PTHR24243:SF230">
    <property type="entry name" value="G-PROTEIN COUPLED RECEPTORS FAMILY 1 PROFILE DOMAIN-CONTAINING PROTEIN"/>
    <property type="match status" value="1"/>
</dbReference>
<feature type="region of interest" description="Disordered" evidence="8">
    <location>
        <begin position="424"/>
        <end position="449"/>
    </location>
</feature>
<feature type="transmembrane region" description="Helical" evidence="9">
    <location>
        <begin position="297"/>
        <end position="318"/>
    </location>
</feature>
<keyword evidence="5 9" id="KW-0472">Membrane</keyword>
<evidence type="ECO:0000256" key="8">
    <source>
        <dbReference type="SAM" id="MobiDB-lite"/>
    </source>
</evidence>
<evidence type="ECO:0000256" key="6">
    <source>
        <dbReference type="ARBA" id="ARBA00023170"/>
    </source>
</evidence>
<feature type="transmembrane region" description="Helical" evidence="9">
    <location>
        <begin position="76"/>
        <end position="98"/>
    </location>
</feature>
<dbReference type="InterPro" id="IPR017452">
    <property type="entry name" value="GPCR_Rhodpsn_7TM"/>
</dbReference>
<keyword evidence="7" id="KW-0807">Transducer</keyword>
<dbReference type="InterPro" id="IPR000276">
    <property type="entry name" value="GPCR_Rhodpsn"/>
</dbReference>
<dbReference type="CDD" id="cd14978">
    <property type="entry name" value="7tmA_FMRFamide_R-like"/>
    <property type="match status" value="1"/>
</dbReference>
<reference evidence="11 12" key="1">
    <citation type="submission" date="2020-06" db="EMBL/GenBank/DDBJ databases">
        <authorList>
            <person name="Li R."/>
            <person name="Bekaert M."/>
        </authorList>
    </citation>
    <scope>NUCLEOTIDE SEQUENCE [LARGE SCALE GENOMIC DNA]</scope>
    <source>
        <strain evidence="12">wild</strain>
    </source>
</reference>
<sequence>MNVPKTIIGISNASSKRMSNLTLFNTTGMTTVLQTFHENENESLYFINTTANNSNASEQSFNIDEVITLNSVESYLWTYVSPVLILVGVFGNCLSIAVLRKMRFWRRTPLFLLVVLAITDITVLLDGLLRYWINYAFKIDIRTLSDASCKINLFVIYFAMQYSSWILVCMIIDRFLKTNFPFLYMRVATMKKTCLIVLVLFIILVGIDLHFFWTNGIKDGECDDLNQKYHNFGEFVFVYIDIVILSALPFLIMLILNVFIYRALKRHHEFRSTSVVQSRCSRKRGNRRQFSKKLTRMLLFNSAYFLLSTVPISVYFIYDSYVKFEDDLNNARKDVAWSVMYLFQYSNYSLNFVWYSAYNKVFREKAKEIFGFKPKGFRYQNATRKNNQRSSSISHMTTSIDNSINEGVSDVYDEYSDYSEDIQANGNQYVDPNPNTHAAAVSMDTYEHM</sequence>
<dbReference type="EMBL" id="CACVKT020008350">
    <property type="protein sequence ID" value="CAC5414544.1"/>
    <property type="molecule type" value="Genomic_DNA"/>
</dbReference>
<protein>
    <recommendedName>
        <fullName evidence="10">G-protein coupled receptors family 1 profile domain-containing protein</fullName>
    </recommendedName>
</protein>
<dbReference type="SUPFAM" id="SSF81321">
    <property type="entry name" value="Family A G protein-coupled receptor-like"/>
    <property type="match status" value="1"/>
</dbReference>
<feature type="transmembrane region" description="Helical" evidence="9">
    <location>
        <begin position="110"/>
        <end position="133"/>
    </location>
</feature>
<feature type="domain" description="G-protein coupled receptors family 1 profile" evidence="10">
    <location>
        <begin position="91"/>
        <end position="355"/>
    </location>
</feature>
<feature type="transmembrane region" description="Helical" evidence="9">
    <location>
        <begin position="236"/>
        <end position="261"/>
    </location>
</feature>
<feature type="compositionally biased region" description="Polar residues" evidence="8">
    <location>
        <begin position="424"/>
        <end position="436"/>
    </location>
</feature>
<evidence type="ECO:0000256" key="4">
    <source>
        <dbReference type="ARBA" id="ARBA00023040"/>
    </source>
</evidence>
<evidence type="ECO:0000256" key="7">
    <source>
        <dbReference type="ARBA" id="ARBA00023224"/>
    </source>
</evidence>
<dbReference type="PRINTS" id="PR00237">
    <property type="entry name" value="GPCRRHODOPSN"/>
</dbReference>
<feature type="transmembrane region" description="Helical" evidence="9">
    <location>
        <begin position="338"/>
        <end position="357"/>
    </location>
</feature>
<dbReference type="OrthoDB" id="6067700at2759"/>
<dbReference type="AlphaFoldDB" id="A0A6J8E159"/>
<keyword evidence="4" id="KW-0297">G-protein coupled receptor</keyword>
<feature type="transmembrane region" description="Helical" evidence="9">
    <location>
        <begin position="193"/>
        <end position="213"/>
    </location>
</feature>
<evidence type="ECO:0000259" key="10">
    <source>
        <dbReference type="PROSITE" id="PS50262"/>
    </source>
</evidence>
<evidence type="ECO:0000313" key="11">
    <source>
        <dbReference type="EMBL" id="CAC5414544.1"/>
    </source>
</evidence>
<evidence type="ECO:0000256" key="3">
    <source>
        <dbReference type="ARBA" id="ARBA00022989"/>
    </source>
</evidence>
<dbReference type="GO" id="GO:0005886">
    <property type="term" value="C:plasma membrane"/>
    <property type="evidence" value="ECO:0007669"/>
    <property type="project" value="TreeGrafter"/>
</dbReference>
<evidence type="ECO:0000256" key="9">
    <source>
        <dbReference type="SAM" id="Phobius"/>
    </source>
</evidence>
<evidence type="ECO:0000313" key="12">
    <source>
        <dbReference type="Proteomes" id="UP000507470"/>
    </source>
</evidence>
<feature type="transmembrane region" description="Helical" evidence="9">
    <location>
        <begin position="153"/>
        <end position="172"/>
    </location>
</feature>
<comment type="subcellular location">
    <subcellularLocation>
        <location evidence="1">Membrane</location>
        <topology evidence="1">Multi-pass membrane protein</topology>
    </subcellularLocation>
</comment>
<keyword evidence="6" id="KW-0675">Receptor</keyword>
<evidence type="ECO:0000256" key="2">
    <source>
        <dbReference type="ARBA" id="ARBA00022692"/>
    </source>
</evidence>
<dbReference type="Proteomes" id="UP000507470">
    <property type="component" value="Unassembled WGS sequence"/>
</dbReference>
<accession>A0A6J8E159</accession>